<reference evidence="10 11" key="1">
    <citation type="submission" date="2018-06" db="EMBL/GenBank/DDBJ databases">
        <title>Three novel Pseudomonas species isolated from symptomatic oak.</title>
        <authorList>
            <person name="Bueno-Gonzalez V."/>
            <person name="Brady C."/>
        </authorList>
    </citation>
    <scope>NUCLEOTIDE SEQUENCE [LARGE SCALE GENOMIC DNA]</scope>
    <source>
        <strain evidence="10 11">P9A</strain>
    </source>
</reference>
<evidence type="ECO:0000256" key="5">
    <source>
        <dbReference type="ARBA" id="ARBA00023136"/>
    </source>
</evidence>
<keyword evidence="11" id="KW-1185">Reference proteome</keyword>
<proteinExistence type="predicted"/>
<feature type="transmembrane region" description="Helical" evidence="6">
    <location>
        <begin position="288"/>
        <end position="311"/>
    </location>
</feature>
<dbReference type="InterPro" id="IPR003834">
    <property type="entry name" value="Cyt_c_assmbl_TM_dom"/>
</dbReference>
<dbReference type="InterPro" id="IPR035671">
    <property type="entry name" value="DsbD_gamma"/>
</dbReference>
<evidence type="ECO:0000256" key="6">
    <source>
        <dbReference type="SAM" id="Phobius"/>
    </source>
</evidence>
<organism evidence="10 11">
    <name type="scientific">Phytopseudomonas daroniae</name>
    <dbReference type="NCBI Taxonomy" id="2487519"/>
    <lineage>
        <taxon>Bacteria</taxon>
        <taxon>Pseudomonadati</taxon>
        <taxon>Pseudomonadota</taxon>
        <taxon>Gammaproteobacteria</taxon>
        <taxon>Pseudomonadales</taxon>
        <taxon>Pseudomonadaceae</taxon>
        <taxon>Phytopseudomonas</taxon>
    </lineage>
</organism>
<feature type="transmembrane region" description="Helical" evidence="6">
    <location>
        <begin position="411"/>
        <end position="438"/>
    </location>
</feature>
<dbReference type="AlphaFoldDB" id="A0A4Q9QSN6"/>
<keyword evidence="3" id="KW-0201">Cytochrome c-type biogenesis</keyword>
<evidence type="ECO:0000256" key="4">
    <source>
        <dbReference type="ARBA" id="ARBA00022989"/>
    </source>
</evidence>
<evidence type="ECO:0000259" key="9">
    <source>
        <dbReference type="Pfam" id="PF11412"/>
    </source>
</evidence>
<dbReference type="CDD" id="cd02953">
    <property type="entry name" value="DsbDgamma"/>
    <property type="match status" value="1"/>
</dbReference>
<dbReference type="PROSITE" id="PS51257">
    <property type="entry name" value="PROKAR_LIPOPROTEIN"/>
    <property type="match status" value="1"/>
</dbReference>
<name>A0A4Q9QSN6_9GAMM</name>
<feature type="transmembrane region" description="Helical" evidence="6">
    <location>
        <begin position="508"/>
        <end position="527"/>
    </location>
</feature>
<evidence type="ECO:0000313" key="10">
    <source>
        <dbReference type="EMBL" id="TBU83451.1"/>
    </source>
</evidence>
<feature type="transmembrane region" description="Helical" evidence="6">
    <location>
        <begin position="444"/>
        <end position="464"/>
    </location>
</feature>
<keyword evidence="5 6" id="KW-0472">Membrane</keyword>
<sequence>MPMIRIIVLLLTLAACMQAAAQQMPDYDEVLIASSLMAESPNPAPGKHTTLAVLMEPQGDWHGYWKQPGDVGLAPTLDWQLPAGITVGEAAYPVPETLLLDGLMNHVYEQPYAVLVPLEVPADMAPGTLLKIGLQMQYLACRYDACVPERATLSIDLMVGDGRPDAALTTRFADWRRALPRPLGSLASLQIENGRFRLQVPVPADLDIGEAHLFSASPGALKNAAPQQFSRNGDLLIIETEAGDEAPATFRGVLALGDGSGLEIQSGSAAIPPQASAPNSRTALTTTLLAVAGAILGGLLLNIMPCVFPILSLKVLSITRANGRAEDARSEALAYTAGVMLVCLALGALILLLRAAGTQIGWAFQLQDPRVIALLLLLTTAIAFNLAGLFELGSVSVGDRLASSGGRRGAFWTGALAAFVATPCSGPFMATALGAALILPTLSALLIFAGLGLGITLPFLLLGFSARLRRCLPKPGPWMETVRRVLAVPMFLTVLALLWVLAQQVSANSLVLGIAAAMLLALGLWMTGLRQRRASKAPWLPAGLAAALALAGCLSLAEAPERQTSRGESSVATEAFDEQRLETLRNGPDPLFVYFTADWCVTCKLNEKAAIDREETRQALADAGAIVMIGDWTRGDPHITAFLEEHGRSGVPLYLWYRPGVAEPEILPQLLSPGLLVELAGS</sequence>
<feature type="transmembrane region" description="Helical" evidence="6">
    <location>
        <begin position="485"/>
        <end position="502"/>
    </location>
</feature>
<keyword evidence="4 6" id="KW-1133">Transmembrane helix</keyword>
<evidence type="ECO:0000313" key="11">
    <source>
        <dbReference type="Proteomes" id="UP000292302"/>
    </source>
</evidence>
<dbReference type="PANTHER" id="PTHR32234:SF3">
    <property type="entry name" value="SUPPRESSION OF COPPER SENSITIVITY PROTEIN"/>
    <property type="match status" value="1"/>
</dbReference>
<protein>
    <submittedName>
        <fullName evidence="10">Thiol:disulfide interchange protein</fullName>
    </submittedName>
</protein>
<dbReference type="GO" id="GO:0015035">
    <property type="term" value="F:protein-disulfide reductase activity"/>
    <property type="evidence" value="ECO:0007669"/>
    <property type="project" value="TreeGrafter"/>
</dbReference>
<accession>A0A4Q9QSN6</accession>
<comment type="subcellular location">
    <subcellularLocation>
        <location evidence="1">Membrane</location>
        <topology evidence="1">Multi-pass membrane protein</topology>
    </subcellularLocation>
</comment>
<evidence type="ECO:0000256" key="1">
    <source>
        <dbReference type="ARBA" id="ARBA00004141"/>
    </source>
</evidence>
<dbReference type="Proteomes" id="UP000292302">
    <property type="component" value="Unassembled WGS sequence"/>
</dbReference>
<dbReference type="OrthoDB" id="9811036at2"/>
<feature type="transmembrane region" description="Helical" evidence="6">
    <location>
        <begin position="332"/>
        <end position="351"/>
    </location>
</feature>
<feature type="chain" id="PRO_5020432438" evidence="7">
    <location>
        <begin position="22"/>
        <end position="682"/>
    </location>
</feature>
<dbReference type="GO" id="GO:0016020">
    <property type="term" value="C:membrane"/>
    <property type="evidence" value="ECO:0007669"/>
    <property type="project" value="UniProtKB-SubCell"/>
</dbReference>
<dbReference type="InterPro" id="IPR028250">
    <property type="entry name" value="DsbDN"/>
</dbReference>
<dbReference type="GO" id="GO:0045454">
    <property type="term" value="P:cell redox homeostasis"/>
    <property type="evidence" value="ECO:0007669"/>
    <property type="project" value="TreeGrafter"/>
</dbReference>
<dbReference type="Pfam" id="PF13899">
    <property type="entry name" value="Thioredoxin_7"/>
    <property type="match status" value="1"/>
</dbReference>
<dbReference type="Pfam" id="PF11412">
    <property type="entry name" value="DsbD_N"/>
    <property type="match status" value="1"/>
</dbReference>
<gene>
    <name evidence="10" type="ORF">DNK06_03220</name>
</gene>
<keyword evidence="2 6" id="KW-0812">Transmembrane</keyword>
<evidence type="ECO:0000256" key="3">
    <source>
        <dbReference type="ARBA" id="ARBA00022748"/>
    </source>
</evidence>
<dbReference type="GO" id="GO:0017004">
    <property type="term" value="P:cytochrome complex assembly"/>
    <property type="evidence" value="ECO:0007669"/>
    <property type="project" value="UniProtKB-KW"/>
</dbReference>
<comment type="caution">
    <text evidence="10">The sequence shown here is derived from an EMBL/GenBank/DDBJ whole genome shotgun (WGS) entry which is preliminary data.</text>
</comment>
<dbReference type="SUPFAM" id="SSF52833">
    <property type="entry name" value="Thioredoxin-like"/>
    <property type="match status" value="1"/>
</dbReference>
<feature type="transmembrane region" description="Helical" evidence="6">
    <location>
        <begin position="371"/>
        <end position="390"/>
    </location>
</feature>
<evidence type="ECO:0000256" key="7">
    <source>
        <dbReference type="SAM" id="SignalP"/>
    </source>
</evidence>
<keyword evidence="7" id="KW-0732">Signal</keyword>
<evidence type="ECO:0000259" key="8">
    <source>
        <dbReference type="Pfam" id="PF02683"/>
    </source>
</evidence>
<feature type="domain" description="Thiol:disulfide interchange protein DsbD N-terminal" evidence="9">
    <location>
        <begin position="44"/>
        <end position="153"/>
    </location>
</feature>
<feature type="domain" description="Cytochrome C biogenesis protein transmembrane" evidence="8">
    <location>
        <begin position="289"/>
        <end position="497"/>
    </location>
</feature>
<dbReference type="EMBL" id="QJUI01000002">
    <property type="protein sequence ID" value="TBU83451.1"/>
    <property type="molecule type" value="Genomic_DNA"/>
</dbReference>
<dbReference type="PANTHER" id="PTHR32234">
    <property type="entry name" value="THIOL:DISULFIDE INTERCHANGE PROTEIN DSBD"/>
    <property type="match status" value="1"/>
</dbReference>
<dbReference type="Pfam" id="PF02683">
    <property type="entry name" value="DsbD_TM"/>
    <property type="match status" value="1"/>
</dbReference>
<feature type="signal peptide" evidence="7">
    <location>
        <begin position="1"/>
        <end position="21"/>
    </location>
</feature>
<dbReference type="InterPro" id="IPR036249">
    <property type="entry name" value="Thioredoxin-like_sf"/>
</dbReference>
<evidence type="ECO:0000256" key="2">
    <source>
        <dbReference type="ARBA" id="ARBA00022692"/>
    </source>
</evidence>
<dbReference type="Gene3D" id="3.40.30.10">
    <property type="entry name" value="Glutaredoxin"/>
    <property type="match status" value="1"/>
</dbReference>